<dbReference type="AlphaFoldDB" id="A0A4R0KWR7"/>
<dbReference type="Pfam" id="PF01636">
    <property type="entry name" value="APH"/>
    <property type="match status" value="1"/>
</dbReference>
<gene>
    <name evidence="2" type="ORF">E0H73_21815</name>
</gene>
<evidence type="ECO:0000313" key="3">
    <source>
        <dbReference type="Proteomes" id="UP000291144"/>
    </source>
</evidence>
<accession>A0A4R0KWR7</accession>
<dbReference type="RefSeq" id="WP_131359394.1">
    <property type="nucleotide sequence ID" value="NZ_SJKB01000006.1"/>
</dbReference>
<dbReference type="SUPFAM" id="SSF56112">
    <property type="entry name" value="Protein kinase-like (PK-like)"/>
    <property type="match status" value="1"/>
</dbReference>
<dbReference type="Proteomes" id="UP000291144">
    <property type="component" value="Unassembled WGS sequence"/>
</dbReference>
<proteinExistence type="predicted"/>
<evidence type="ECO:0000259" key="1">
    <source>
        <dbReference type="Pfam" id="PF01636"/>
    </source>
</evidence>
<keyword evidence="2" id="KW-0808">Transferase</keyword>
<dbReference type="GO" id="GO:0016740">
    <property type="term" value="F:transferase activity"/>
    <property type="evidence" value="ECO:0007669"/>
    <property type="project" value="UniProtKB-KW"/>
</dbReference>
<dbReference type="EMBL" id="SJKB01000006">
    <property type="protein sequence ID" value="TCC60565.1"/>
    <property type="molecule type" value="Genomic_DNA"/>
</dbReference>
<evidence type="ECO:0000313" key="2">
    <source>
        <dbReference type="EMBL" id="TCC60565.1"/>
    </source>
</evidence>
<dbReference type="Gene3D" id="3.90.1200.10">
    <property type="match status" value="1"/>
</dbReference>
<dbReference type="InterPro" id="IPR002575">
    <property type="entry name" value="Aminoglycoside_PTrfase"/>
</dbReference>
<name>A0A4R0KWR7_9ACTN</name>
<dbReference type="OrthoDB" id="4577657at2"/>
<protein>
    <submittedName>
        <fullName evidence="2">Aminoglycoside phosphotransferase</fullName>
    </submittedName>
</protein>
<dbReference type="InterPro" id="IPR011009">
    <property type="entry name" value="Kinase-like_dom_sf"/>
</dbReference>
<sequence length="390" mass="43007">MITTLEPLGRDALCDDDLTDLVRTITGDPAARPGAVRVEPVDYPIGTPSTEALFRLFGTATTAAGDTVNWSCFIKKLQSVRHWEFIDTVPEHFRATFIHNLPWQLEIAVHRSGVADVLPDGLRLATAYRIDLYDDDRGTLWMENVVQEPGPWPMERFERAAYLLGRLSARRQPQLVEPLLPRDGITIPGVGLRYYVGGRVMMSALPAIADPQTWRQPLLSAAVCHAGDHRLRDDLLDLGERLPAVLDALDALPQCYQHGDASPQNLLVPEGSPDEFVVIDWGFDCPQAVGFDLGQLLVGLAHAGELAPDALPAVHNVIFKAFLKGLAEDGMQVTEEQVLYGYLGSLCARATFTALPLEQITKTVDEVTLAMFEDRVRLTRVLVDLVSQVV</sequence>
<feature type="domain" description="Aminoglycoside phosphotransferase" evidence="1">
    <location>
        <begin position="209"/>
        <end position="298"/>
    </location>
</feature>
<reference evidence="2 3" key="1">
    <citation type="submission" date="2019-02" db="EMBL/GenBank/DDBJ databases">
        <title>Kribbella capetownensis sp. nov. and Kribbella speibonae sp. nov., isolated from soil.</title>
        <authorList>
            <person name="Curtis S.M."/>
            <person name="Norton I."/>
            <person name="Everest G.J."/>
            <person name="Meyers P.R."/>
        </authorList>
    </citation>
    <scope>NUCLEOTIDE SEQUENCE [LARGE SCALE GENOMIC DNA]</scope>
    <source>
        <strain evidence="2 3">NRRL B-24813</strain>
    </source>
</reference>
<keyword evidence="3" id="KW-1185">Reference proteome</keyword>
<comment type="caution">
    <text evidence="2">The sequence shown here is derived from an EMBL/GenBank/DDBJ whole genome shotgun (WGS) entry which is preliminary data.</text>
</comment>
<organism evidence="2 3">
    <name type="scientific">Kribbella pittospori</name>
    <dbReference type="NCBI Taxonomy" id="722689"/>
    <lineage>
        <taxon>Bacteria</taxon>
        <taxon>Bacillati</taxon>
        <taxon>Actinomycetota</taxon>
        <taxon>Actinomycetes</taxon>
        <taxon>Propionibacteriales</taxon>
        <taxon>Kribbellaceae</taxon>
        <taxon>Kribbella</taxon>
    </lineage>
</organism>